<evidence type="ECO:0000256" key="6">
    <source>
        <dbReference type="ARBA" id="ARBA00016513"/>
    </source>
</evidence>
<feature type="binding site" evidence="18">
    <location>
        <position position="359"/>
    </location>
    <ligand>
        <name>Mg(2+)</name>
        <dbReference type="ChEBI" id="CHEBI:18420"/>
    </ligand>
</feature>
<evidence type="ECO:0000259" key="20">
    <source>
        <dbReference type="PROSITE" id="PS50172"/>
    </source>
</evidence>
<dbReference type="GO" id="GO:0016829">
    <property type="term" value="F:lyase activity"/>
    <property type="evidence" value="ECO:0007669"/>
    <property type="project" value="UniProtKB-KW"/>
</dbReference>
<evidence type="ECO:0000256" key="9">
    <source>
        <dbReference type="ARBA" id="ARBA00022723"/>
    </source>
</evidence>
<dbReference type="InterPro" id="IPR010996">
    <property type="entry name" value="HHH_MUS81"/>
</dbReference>
<keyword evidence="7 17" id="KW-0808">Transferase</keyword>
<evidence type="ECO:0000256" key="17">
    <source>
        <dbReference type="PIRNR" id="PIRNR000817"/>
    </source>
</evidence>
<evidence type="ECO:0000256" key="14">
    <source>
        <dbReference type="ARBA" id="ARBA00023239"/>
    </source>
</evidence>
<dbReference type="Pfam" id="PF14792">
    <property type="entry name" value="DNA_pol_B_palm"/>
    <property type="match status" value="1"/>
</dbReference>
<name>A0A9N9GIY4_9GLOM</name>
<dbReference type="Gene3D" id="3.30.210.10">
    <property type="entry name" value="DNA polymerase, thumb domain"/>
    <property type="match status" value="1"/>
</dbReference>
<dbReference type="SUPFAM" id="SSF81301">
    <property type="entry name" value="Nucleotidyltransferase"/>
    <property type="match status" value="1"/>
</dbReference>
<accession>A0A9N9GIY4</accession>
<dbReference type="InterPro" id="IPR001726">
    <property type="entry name" value="TdT/Mu"/>
</dbReference>
<feature type="compositionally biased region" description="Basic and acidic residues" evidence="19">
    <location>
        <begin position="135"/>
        <end position="146"/>
    </location>
</feature>
<organism evidence="21 22">
    <name type="scientific">Paraglomus brasilianum</name>
    <dbReference type="NCBI Taxonomy" id="144538"/>
    <lineage>
        <taxon>Eukaryota</taxon>
        <taxon>Fungi</taxon>
        <taxon>Fungi incertae sedis</taxon>
        <taxon>Mucoromycota</taxon>
        <taxon>Glomeromycotina</taxon>
        <taxon>Glomeromycetes</taxon>
        <taxon>Paraglomerales</taxon>
        <taxon>Paraglomeraceae</taxon>
        <taxon>Paraglomus</taxon>
    </lineage>
</organism>
<comment type="caution">
    <text evidence="21">The sequence shown here is derived from an EMBL/GenBank/DDBJ whole genome shotgun (WGS) entry which is preliminary data.</text>
</comment>
<dbReference type="InterPro" id="IPR018944">
    <property type="entry name" value="DNA_pol_lambd_fingers_domain"/>
</dbReference>
<comment type="catalytic activity">
    <reaction evidence="16">
        <text>DNA(n) + a 2'-deoxyribonucleoside 5'-triphosphate = DNA(n+1) + diphosphate</text>
        <dbReference type="Rhea" id="RHEA:22508"/>
        <dbReference type="Rhea" id="RHEA-COMP:17339"/>
        <dbReference type="Rhea" id="RHEA-COMP:17340"/>
        <dbReference type="ChEBI" id="CHEBI:33019"/>
        <dbReference type="ChEBI" id="CHEBI:61560"/>
        <dbReference type="ChEBI" id="CHEBI:173112"/>
        <dbReference type="EC" id="2.7.7.7"/>
    </reaction>
</comment>
<dbReference type="Gene3D" id="1.10.150.110">
    <property type="entry name" value="DNA polymerase beta, N-terminal domain-like"/>
    <property type="match status" value="1"/>
</dbReference>
<reference evidence="21" key="1">
    <citation type="submission" date="2021-06" db="EMBL/GenBank/DDBJ databases">
        <authorList>
            <person name="Kallberg Y."/>
            <person name="Tangrot J."/>
            <person name="Rosling A."/>
        </authorList>
    </citation>
    <scope>NUCLEOTIDE SEQUENCE</scope>
    <source>
        <strain evidence="21">BR232B</strain>
    </source>
</reference>
<dbReference type="OrthoDB" id="205514at2759"/>
<evidence type="ECO:0000256" key="18">
    <source>
        <dbReference type="PIRSR" id="PIRSR000817-1"/>
    </source>
</evidence>
<dbReference type="FunFam" id="3.30.210.10:FF:000005">
    <property type="entry name" value="DNA polymerase IV"/>
    <property type="match status" value="1"/>
</dbReference>
<dbReference type="EC" id="2.7.7.7" evidence="5"/>
<evidence type="ECO:0000256" key="19">
    <source>
        <dbReference type="SAM" id="MobiDB-lite"/>
    </source>
</evidence>
<protein>
    <recommendedName>
        <fullName evidence="6">DNA polymerase lambda</fullName>
        <ecNumber evidence="5">2.7.7.7</ecNumber>
    </recommendedName>
</protein>
<evidence type="ECO:0000256" key="4">
    <source>
        <dbReference type="ARBA" id="ARBA00008323"/>
    </source>
</evidence>
<dbReference type="Gene3D" id="3.30.460.10">
    <property type="entry name" value="Beta Polymerase, domain 2"/>
    <property type="match status" value="1"/>
</dbReference>
<dbReference type="InterPro" id="IPR029398">
    <property type="entry name" value="PolB_thumb"/>
</dbReference>
<dbReference type="PRINTS" id="PR00870">
    <property type="entry name" value="DNAPOLXBETA"/>
</dbReference>
<keyword evidence="12" id="KW-0239">DNA-directed DNA polymerase</keyword>
<feature type="compositionally biased region" description="Acidic residues" evidence="19">
    <location>
        <begin position="109"/>
        <end position="122"/>
    </location>
</feature>
<dbReference type="SMART" id="SM00483">
    <property type="entry name" value="POLXc"/>
    <property type="match status" value="1"/>
</dbReference>
<evidence type="ECO:0000256" key="3">
    <source>
        <dbReference type="ARBA" id="ARBA00004123"/>
    </source>
</evidence>
<evidence type="ECO:0000313" key="21">
    <source>
        <dbReference type="EMBL" id="CAG8605446.1"/>
    </source>
</evidence>
<dbReference type="EMBL" id="CAJVPI010001294">
    <property type="protein sequence ID" value="CAG8605446.1"/>
    <property type="molecule type" value="Genomic_DNA"/>
</dbReference>
<dbReference type="Gene3D" id="1.10.150.20">
    <property type="entry name" value="5' to 3' exonuclease, C-terminal subdomain"/>
    <property type="match status" value="1"/>
</dbReference>
<dbReference type="InterPro" id="IPR001357">
    <property type="entry name" value="BRCT_dom"/>
</dbReference>
<evidence type="ECO:0000256" key="15">
    <source>
        <dbReference type="ARBA" id="ARBA00023242"/>
    </source>
</evidence>
<evidence type="ECO:0000256" key="5">
    <source>
        <dbReference type="ARBA" id="ARBA00012417"/>
    </source>
</evidence>
<dbReference type="SUPFAM" id="SSF52113">
    <property type="entry name" value="BRCT domain"/>
    <property type="match status" value="1"/>
</dbReference>
<evidence type="ECO:0000256" key="13">
    <source>
        <dbReference type="ARBA" id="ARBA00023204"/>
    </source>
</evidence>
<dbReference type="PIRSF" id="PIRSF000817">
    <property type="entry name" value="DNA_NT"/>
    <property type="match status" value="1"/>
</dbReference>
<evidence type="ECO:0000313" key="22">
    <source>
        <dbReference type="Proteomes" id="UP000789739"/>
    </source>
</evidence>
<dbReference type="Pfam" id="PF14716">
    <property type="entry name" value="HHH_8"/>
    <property type="match status" value="1"/>
</dbReference>
<dbReference type="GO" id="GO:0006303">
    <property type="term" value="P:double-strand break repair via nonhomologous end joining"/>
    <property type="evidence" value="ECO:0007669"/>
    <property type="project" value="TreeGrafter"/>
</dbReference>
<evidence type="ECO:0000256" key="7">
    <source>
        <dbReference type="ARBA" id="ARBA00022679"/>
    </source>
</evidence>
<comment type="similarity">
    <text evidence="4 17">Belongs to the DNA polymerase type-X family.</text>
</comment>
<dbReference type="GO" id="GO:0046872">
    <property type="term" value="F:metal ion binding"/>
    <property type="evidence" value="ECO:0007669"/>
    <property type="project" value="UniProtKB-UniRule"/>
</dbReference>
<comment type="cofactor">
    <cofactor evidence="1">
        <name>Mn(2+)</name>
        <dbReference type="ChEBI" id="CHEBI:29035"/>
    </cofactor>
</comment>
<proteinExistence type="inferred from homology"/>
<dbReference type="SUPFAM" id="SSF47802">
    <property type="entry name" value="DNA polymerase beta, N-terminal domain-like"/>
    <property type="match status" value="1"/>
</dbReference>
<keyword evidence="9 17" id="KW-0479">Metal-binding</keyword>
<dbReference type="InterPro" id="IPR043519">
    <property type="entry name" value="NT_sf"/>
</dbReference>
<dbReference type="InterPro" id="IPR037160">
    <property type="entry name" value="DNA_Pol_thumb_sf"/>
</dbReference>
<dbReference type="SMART" id="SM00292">
    <property type="entry name" value="BRCT"/>
    <property type="match status" value="1"/>
</dbReference>
<dbReference type="PANTHER" id="PTHR11276">
    <property type="entry name" value="DNA POLYMERASE TYPE-X FAMILY MEMBER"/>
    <property type="match status" value="1"/>
</dbReference>
<feature type="domain" description="BRCT" evidence="20">
    <location>
        <begin position="4"/>
        <end position="95"/>
    </location>
</feature>
<evidence type="ECO:0000256" key="10">
    <source>
        <dbReference type="ARBA" id="ARBA00022763"/>
    </source>
</evidence>
<keyword evidence="22" id="KW-1185">Reference proteome</keyword>
<keyword evidence="15 17" id="KW-0539">Nucleus</keyword>
<dbReference type="InterPro" id="IPR027421">
    <property type="entry name" value="DNA_pol_lamdba_lyase_dom_sf"/>
</dbReference>
<dbReference type="InterPro" id="IPR022312">
    <property type="entry name" value="DNA_pol_X"/>
</dbReference>
<dbReference type="GO" id="GO:0005634">
    <property type="term" value="C:nucleus"/>
    <property type="evidence" value="ECO:0007669"/>
    <property type="project" value="UniProtKB-SubCell"/>
</dbReference>
<dbReference type="Proteomes" id="UP000789739">
    <property type="component" value="Unassembled WGS sequence"/>
</dbReference>
<evidence type="ECO:0000256" key="16">
    <source>
        <dbReference type="ARBA" id="ARBA00049244"/>
    </source>
</evidence>
<evidence type="ECO:0000256" key="1">
    <source>
        <dbReference type="ARBA" id="ARBA00001936"/>
    </source>
</evidence>
<keyword evidence="11 17" id="KW-0460">Magnesium</keyword>
<feature type="region of interest" description="Disordered" evidence="19">
    <location>
        <begin position="109"/>
        <end position="146"/>
    </location>
</feature>
<dbReference type="GO" id="GO:0003887">
    <property type="term" value="F:DNA-directed DNA polymerase activity"/>
    <property type="evidence" value="ECO:0007669"/>
    <property type="project" value="UniProtKB-UniRule"/>
</dbReference>
<dbReference type="InterPro" id="IPR028207">
    <property type="entry name" value="DNA_pol_B_palm_palm"/>
</dbReference>
<sequence>MFSENLHFFEKLSIFLIETKIPHEKIKFLKNTISLKGGFIVTNPSTADVILTILKSPARISRYIGSETRKPIVSIEWVDKCVSKGARIEFVDYLIRGIEEDAMDWTTVEEEEEDQDLFDEDSNSSSSRSPIYTSENEHSDDGRDVDLDPRFLNTSYECLRPTPLKPKFNAKLVELLEVIERAREVNDQWRNALSYRRAIAVLKSYPRDIISHKEIKKIRGIGSKIGYQIESYLRTGTITEAEHILQDKRFHTLELFASIFGVGFKTALSWYRKGYRTIEDCKNHPNLTKAQQLGLQLFDDLREKTLPQNSPFSKRRMSREDVEEIYNIIKENVKKLDPGCVLQPVGGYRRGKELNGDLDLIISHPDEERVPSLLNDVITTLTEGGYIKNLLYRARSESRTGIIDHLEKCFVAFLQPSTQIKRQVDFIIATQSQFASALVGWTGSRQYERSLRRYAKREKKMVFASHGLFTNTKPRILIPTSTEREIFDILGVPWLEPEMRNC</sequence>
<dbReference type="InterPro" id="IPR036420">
    <property type="entry name" value="BRCT_dom_sf"/>
</dbReference>
<dbReference type="PANTHER" id="PTHR11276:SF40">
    <property type="entry name" value="BRCT DOMAIN-CONTAINING PROTEIN"/>
    <property type="match status" value="1"/>
</dbReference>
<dbReference type="InterPro" id="IPR002054">
    <property type="entry name" value="DNA-dir_DNA_pol_X"/>
</dbReference>
<dbReference type="Gene3D" id="3.40.50.10190">
    <property type="entry name" value="BRCT domain"/>
    <property type="match status" value="1"/>
</dbReference>
<comment type="cofactor">
    <cofactor evidence="2 18">
        <name>Mg(2+)</name>
        <dbReference type="ChEBI" id="CHEBI:18420"/>
    </cofactor>
</comment>
<gene>
    <name evidence="21" type="ORF">PBRASI_LOCUS7875</name>
</gene>
<dbReference type="AlphaFoldDB" id="A0A9N9GIY4"/>
<dbReference type="SUPFAM" id="SSF81585">
    <property type="entry name" value="PsbU/PolX domain-like"/>
    <property type="match status" value="1"/>
</dbReference>
<dbReference type="PRINTS" id="PR00869">
    <property type="entry name" value="DNAPOLX"/>
</dbReference>
<dbReference type="PROSITE" id="PS50172">
    <property type="entry name" value="BRCT"/>
    <property type="match status" value="1"/>
</dbReference>
<keyword evidence="10" id="KW-0227">DNA damage</keyword>
<dbReference type="Pfam" id="PF10391">
    <property type="entry name" value="DNA_pol_lambd_f"/>
    <property type="match status" value="1"/>
</dbReference>
<evidence type="ECO:0000256" key="12">
    <source>
        <dbReference type="ARBA" id="ARBA00022932"/>
    </source>
</evidence>
<feature type="binding site" evidence="18">
    <location>
        <position position="425"/>
    </location>
    <ligand>
        <name>Mg(2+)</name>
        <dbReference type="ChEBI" id="CHEBI:18420"/>
    </ligand>
</feature>
<comment type="subcellular location">
    <subcellularLocation>
        <location evidence="3 17">Nucleus</location>
    </subcellularLocation>
</comment>
<dbReference type="FunFam" id="1.10.150.20:FF:000010">
    <property type="entry name" value="DNA polymerase lambda"/>
    <property type="match status" value="1"/>
</dbReference>
<dbReference type="InterPro" id="IPR002008">
    <property type="entry name" value="DNA_pol_X_beta-like"/>
</dbReference>
<dbReference type="Pfam" id="PF14791">
    <property type="entry name" value="DNA_pol_B_thumb"/>
    <property type="match status" value="1"/>
</dbReference>
<dbReference type="GO" id="GO:0003677">
    <property type="term" value="F:DNA binding"/>
    <property type="evidence" value="ECO:0007669"/>
    <property type="project" value="UniProtKB-UniRule"/>
</dbReference>
<evidence type="ECO:0000256" key="2">
    <source>
        <dbReference type="ARBA" id="ARBA00001946"/>
    </source>
</evidence>
<keyword evidence="8 17" id="KW-0548">Nucleotidyltransferase</keyword>
<keyword evidence="14" id="KW-0456">Lyase</keyword>
<keyword evidence="13" id="KW-0234">DNA repair</keyword>
<evidence type="ECO:0000256" key="8">
    <source>
        <dbReference type="ARBA" id="ARBA00022695"/>
    </source>
</evidence>
<dbReference type="CDD" id="cd00141">
    <property type="entry name" value="NT_POLXc"/>
    <property type="match status" value="1"/>
</dbReference>
<feature type="binding site" evidence="18">
    <location>
        <position position="357"/>
    </location>
    <ligand>
        <name>Mg(2+)</name>
        <dbReference type="ChEBI" id="CHEBI:18420"/>
    </ligand>
</feature>
<evidence type="ECO:0000256" key="11">
    <source>
        <dbReference type="ARBA" id="ARBA00022842"/>
    </source>
</evidence>